<dbReference type="AlphaFoldDB" id="H2ZK35"/>
<comment type="similarity">
    <text evidence="1">Belongs to the tubulin--tyrosine ligase family.</text>
</comment>
<keyword evidence="3" id="KW-0493">Microtubule</keyword>
<sequence length="355" mass="41903">IGICTSNCKYDSVRRMSRKYGMKETGDDDDWTIFWTDYSVSLERVMEMKRFQKINHFPGMNEICRKDFLARNMNRLHKLFPKEYSCFPKTWCFPADYSDFQAYCRTKKNKTFICKPESGCQGKGIFLTKNPKDIKPGEHMICQQYLNKCLTIDGFKFDFRIYVLVTSCDPLRIFMYEEGLGRFATKKYQEPNNHNLEEVCMHLTNYAINKNSDDFVRDDESGSKRKLATVCQWLTDHGYDVKKMWDNIEDVIIKTLISAHPILKHNYRTCFPNHLRGSACFEILGFDVMLDKKLKAWLLEVNHSPSFHTDAKLDKDVKEGLLLDTFNLLDLRSLDRKKCLEEDRRRVKERLMAKP</sequence>
<evidence type="ECO:0000256" key="4">
    <source>
        <dbReference type="ARBA" id="ARBA00022741"/>
    </source>
</evidence>
<proteinExistence type="inferred from homology"/>
<dbReference type="FunFam" id="3.30.470.20:FF:000009">
    <property type="entry name" value="tubulin polyglutamylase TTLL5 isoform X1"/>
    <property type="match status" value="1"/>
</dbReference>
<keyword evidence="4" id="KW-0547">Nucleotide-binding</keyword>
<reference evidence="6" key="2">
    <citation type="submission" date="2025-08" db="UniProtKB">
        <authorList>
            <consortium name="Ensembl"/>
        </authorList>
    </citation>
    <scope>IDENTIFICATION</scope>
</reference>
<dbReference type="PANTHER" id="PTHR12241:SF161">
    <property type="entry name" value="TUBULIN POLYGLUTAMYLASE TTLL6"/>
    <property type="match status" value="1"/>
</dbReference>
<dbReference type="Ensembl" id="ENSCSAVT00000018145.1">
    <property type="protein sequence ID" value="ENSCSAVP00000017951.1"/>
    <property type="gene ID" value="ENSCSAVG00000010563.1"/>
</dbReference>
<dbReference type="GO" id="GO:0015631">
    <property type="term" value="F:tubulin binding"/>
    <property type="evidence" value="ECO:0007669"/>
    <property type="project" value="TreeGrafter"/>
</dbReference>
<dbReference type="GO" id="GO:0070740">
    <property type="term" value="F:tubulin-glutamic acid ligase activity"/>
    <property type="evidence" value="ECO:0007669"/>
    <property type="project" value="TreeGrafter"/>
</dbReference>
<reference evidence="7" key="1">
    <citation type="submission" date="2003-08" db="EMBL/GenBank/DDBJ databases">
        <authorList>
            <person name="Birren B."/>
            <person name="Nusbaum C."/>
            <person name="Abebe A."/>
            <person name="Abouelleil A."/>
            <person name="Adekoya E."/>
            <person name="Ait-zahra M."/>
            <person name="Allen N."/>
            <person name="Allen T."/>
            <person name="An P."/>
            <person name="Anderson M."/>
            <person name="Anderson S."/>
            <person name="Arachchi H."/>
            <person name="Armbruster J."/>
            <person name="Bachantsang P."/>
            <person name="Baldwin J."/>
            <person name="Barry A."/>
            <person name="Bayul T."/>
            <person name="Blitshsteyn B."/>
            <person name="Bloom T."/>
            <person name="Blye J."/>
            <person name="Boguslavskiy L."/>
            <person name="Borowsky M."/>
            <person name="Boukhgalter B."/>
            <person name="Brunache A."/>
            <person name="Butler J."/>
            <person name="Calixte N."/>
            <person name="Calvo S."/>
            <person name="Camarata J."/>
            <person name="Campo K."/>
            <person name="Chang J."/>
            <person name="Cheshatsang Y."/>
            <person name="Citroen M."/>
            <person name="Collymore A."/>
            <person name="Considine T."/>
            <person name="Cook A."/>
            <person name="Cooke P."/>
            <person name="Corum B."/>
            <person name="Cuomo C."/>
            <person name="David R."/>
            <person name="Dawoe T."/>
            <person name="Degray S."/>
            <person name="Dodge S."/>
            <person name="Dooley K."/>
            <person name="Dorje P."/>
            <person name="Dorjee K."/>
            <person name="Dorris L."/>
            <person name="Duffey N."/>
            <person name="Dupes A."/>
            <person name="Elkins T."/>
            <person name="Engels R."/>
            <person name="Erickson J."/>
            <person name="Farina A."/>
            <person name="Faro S."/>
            <person name="Ferreira P."/>
            <person name="Fischer H."/>
            <person name="Fitzgerald M."/>
            <person name="Foley K."/>
            <person name="Gage D."/>
            <person name="Galagan J."/>
            <person name="Gearin G."/>
            <person name="Gnerre S."/>
            <person name="Gnirke A."/>
            <person name="Goyette A."/>
            <person name="Graham J."/>
            <person name="Grandbois E."/>
            <person name="Gyaltsen K."/>
            <person name="Hafez N."/>
            <person name="Hagopian D."/>
            <person name="Hagos B."/>
            <person name="Hall J."/>
            <person name="Hatcher B."/>
            <person name="Heller A."/>
            <person name="Higgins H."/>
            <person name="Honan T."/>
            <person name="Horn A."/>
            <person name="Houde N."/>
            <person name="Hughes L."/>
            <person name="Hulme W."/>
            <person name="Husby E."/>
            <person name="Iliev I."/>
            <person name="Jaffe D."/>
            <person name="Jones C."/>
            <person name="Kamal M."/>
            <person name="Kamat A."/>
            <person name="Kamvysselis M."/>
            <person name="Karlsson E."/>
            <person name="Kells C."/>
            <person name="Kieu A."/>
            <person name="Kisner P."/>
            <person name="Kodira C."/>
            <person name="Kulbokas E."/>
            <person name="Labutti K."/>
            <person name="Lama D."/>
            <person name="Landers T."/>
            <person name="Leger J."/>
            <person name="Levine S."/>
            <person name="Lewis D."/>
            <person name="Lewis T."/>
            <person name="Lindblad-toh K."/>
            <person name="Liu X."/>
            <person name="Lokyitsang T."/>
            <person name="Lokyitsang Y."/>
            <person name="Lucien O."/>
            <person name="Lui A."/>
            <person name="Ma L.J."/>
            <person name="Mabbitt R."/>
            <person name="Macdonald J."/>
            <person name="Maclean C."/>
            <person name="Major J."/>
            <person name="Manning J."/>
            <person name="Marabella R."/>
            <person name="Maru K."/>
            <person name="Matthews C."/>
            <person name="Mauceli E."/>
            <person name="Mccarthy M."/>
            <person name="Mcdonough S."/>
            <person name="Mcghee T."/>
            <person name="Meldrim J."/>
            <person name="Meneus L."/>
            <person name="Mesirov J."/>
            <person name="Mihalev A."/>
            <person name="Mihova T."/>
            <person name="Mikkelsen T."/>
            <person name="Mlenga V."/>
            <person name="Moru K."/>
            <person name="Mozes J."/>
            <person name="Mulrain L."/>
            <person name="Munson G."/>
            <person name="Naylor J."/>
            <person name="Newes C."/>
            <person name="Nguyen C."/>
            <person name="Nguyen N."/>
            <person name="Nguyen T."/>
            <person name="Nicol R."/>
            <person name="Nielsen C."/>
            <person name="Nizzari M."/>
            <person name="Norbu C."/>
            <person name="Norbu N."/>
            <person name="O'donnell P."/>
            <person name="Okoawo O."/>
            <person name="O'leary S."/>
            <person name="Omotosho B."/>
            <person name="O'neill K."/>
            <person name="Osman S."/>
            <person name="Parker S."/>
            <person name="Perrin D."/>
            <person name="Phunkhang P."/>
            <person name="Piqani B."/>
            <person name="Purcell S."/>
            <person name="Rachupka T."/>
            <person name="Ramasamy U."/>
            <person name="Rameau R."/>
            <person name="Ray V."/>
            <person name="Raymond C."/>
            <person name="Retta R."/>
            <person name="Richardson S."/>
            <person name="Rise C."/>
            <person name="Rodriguez J."/>
            <person name="Rogers J."/>
            <person name="Rogov P."/>
            <person name="Rutman M."/>
            <person name="Schupbach R."/>
            <person name="Seaman C."/>
            <person name="Settipalli S."/>
            <person name="Sharpe T."/>
            <person name="Sheridan J."/>
            <person name="Sherpa N."/>
            <person name="Shi J."/>
            <person name="Smirnov S."/>
            <person name="Smith C."/>
            <person name="Sougnez C."/>
            <person name="Spencer B."/>
            <person name="Stalker J."/>
            <person name="Stange-thomann N."/>
            <person name="Stavropoulos S."/>
            <person name="Stetson K."/>
            <person name="Stone C."/>
            <person name="Stone S."/>
            <person name="Stubbs M."/>
            <person name="Talamas J."/>
            <person name="Tchuinga P."/>
            <person name="Tenzing P."/>
            <person name="Tesfaye S."/>
            <person name="Theodore J."/>
            <person name="Thoulutsang Y."/>
            <person name="Topham K."/>
            <person name="Towey S."/>
            <person name="Tsamla T."/>
            <person name="Tsomo N."/>
            <person name="Vallee D."/>
            <person name="Vassiliev H."/>
            <person name="Venkataraman V."/>
            <person name="Vinson J."/>
            <person name="Vo A."/>
            <person name="Wade C."/>
            <person name="Wang S."/>
            <person name="Wangchuk T."/>
            <person name="Wangdi T."/>
            <person name="Whittaker C."/>
            <person name="Wilkinson J."/>
            <person name="Wu Y."/>
            <person name="Wyman D."/>
            <person name="Yadav S."/>
            <person name="Yang S."/>
            <person name="Yang X."/>
            <person name="Yeager S."/>
            <person name="Yee E."/>
            <person name="Young G."/>
            <person name="Zainoun J."/>
            <person name="Zembeck L."/>
            <person name="Zimmer A."/>
            <person name="Zody M."/>
            <person name="Lander E."/>
        </authorList>
    </citation>
    <scope>NUCLEOTIDE SEQUENCE [LARGE SCALE GENOMIC DNA]</scope>
</reference>
<name>H2ZK35_CIOSA</name>
<dbReference type="GO" id="GO:0005524">
    <property type="term" value="F:ATP binding"/>
    <property type="evidence" value="ECO:0007669"/>
    <property type="project" value="UniProtKB-KW"/>
</dbReference>
<evidence type="ECO:0000313" key="7">
    <source>
        <dbReference type="Proteomes" id="UP000007875"/>
    </source>
</evidence>
<dbReference type="InParanoid" id="H2ZK35"/>
<dbReference type="GeneTree" id="ENSGT00940000165637"/>
<dbReference type="GO" id="GO:0036064">
    <property type="term" value="C:ciliary basal body"/>
    <property type="evidence" value="ECO:0007669"/>
    <property type="project" value="TreeGrafter"/>
</dbReference>
<dbReference type="eggNOG" id="KOG2158">
    <property type="taxonomic scope" value="Eukaryota"/>
</dbReference>
<dbReference type="Gene3D" id="3.30.470.20">
    <property type="entry name" value="ATP-grasp fold, B domain"/>
    <property type="match status" value="1"/>
</dbReference>
<dbReference type="Pfam" id="PF03133">
    <property type="entry name" value="TTL"/>
    <property type="match status" value="1"/>
</dbReference>
<evidence type="ECO:0000256" key="2">
    <source>
        <dbReference type="ARBA" id="ARBA00022598"/>
    </source>
</evidence>
<reference evidence="6" key="3">
    <citation type="submission" date="2025-09" db="UniProtKB">
        <authorList>
            <consortium name="Ensembl"/>
        </authorList>
    </citation>
    <scope>IDENTIFICATION</scope>
</reference>
<accession>H2ZK35</accession>
<keyword evidence="2" id="KW-0436">Ligase</keyword>
<evidence type="ECO:0000256" key="3">
    <source>
        <dbReference type="ARBA" id="ARBA00022701"/>
    </source>
</evidence>
<keyword evidence="7" id="KW-1185">Reference proteome</keyword>
<dbReference type="InterPro" id="IPR004344">
    <property type="entry name" value="TTL/TTLL_fam"/>
</dbReference>
<dbReference type="OMA" id="KNSNYPY"/>
<evidence type="ECO:0000313" key="6">
    <source>
        <dbReference type="Ensembl" id="ENSCSAVP00000017951.1"/>
    </source>
</evidence>
<dbReference type="HOGENOM" id="CLU_010131_1_1_1"/>
<evidence type="ECO:0008006" key="8">
    <source>
        <dbReference type="Google" id="ProtNLM"/>
    </source>
</evidence>
<dbReference type="PROSITE" id="PS51221">
    <property type="entry name" value="TTL"/>
    <property type="match status" value="1"/>
</dbReference>
<keyword evidence="5" id="KW-0067">ATP-binding</keyword>
<dbReference type="PANTHER" id="PTHR12241">
    <property type="entry name" value="TUBULIN POLYGLUTAMYLASE"/>
    <property type="match status" value="1"/>
</dbReference>
<organism evidence="6 7">
    <name type="scientific">Ciona savignyi</name>
    <name type="common">Pacific transparent sea squirt</name>
    <dbReference type="NCBI Taxonomy" id="51511"/>
    <lineage>
        <taxon>Eukaryota</taxon>
        <taxon>Metazoa</taxon>
        <taxon>Chordata</taxon>
        <taxon>Tunicata</taxon>
        <taxon>Ascidiacea</taxon>
        <taxon>Phlebobranchia</taxon>
        <taxon>Cionidae</taxon>
        <taxon>Ciona</taxon>
    </lineage>
</organism>
<dbReference type="GO" id="GO:0000226">
    <property type="term" value="P:microtubule cytoskeleton organization"/>
    <property type="evidence" value="ECO:0007669"/>
    <property type="project" value="TreeGrafter"/>
</dbReference>
<evidence type="ECO:0000256" key="1">
    <source>
        <dbReference type="ARBA" id="ARBA00006820"/>
    </source>
</evidence>
<dbReference type="SUPFAM" id="SSF56059">
    <property type="entry name" value="Glutathione synthetase ATP-binding domain-like"/>
    <property type="match status" value="1"/>
</dbReference>
<dbReference type="GO" id="GO:0005874">
    <property type="term" value="C:microtubule"/>
    <property type="evidence" value="ECO:0007669"/>
    <property type="project" value="UniProtKB-KW"/>
</dbReference>
<dbReference type="Proteomes" id="UP000007875">
    <property type="component" value="Unassembled WGS sequence"/>
</dbReference>
<protein>
    <recommendedName>
        <fullName evidence="8">TTL13 polyglutamylase</fullName>
    </recommendedName>
</protein>
<evidence type="ECO:0000256" key="5">
    <source>
        <dbReference type="ARBA" id="ARBA00022840"/>
    </source>
</evidence>